<accession>A0A1F7Z1N5</accession>
<evidence type="ECO:0000259" key="1">
    <source>
        <dbReference type="Pfam" id="PF08241"/>
    </source>
</evidence>
<dbReference type="Gene3D" id="3.40.50.150">
    <property type="entry name" value="Vaccinia Virus protein VP39"/>
    <property type="match status" value="1"/>
</dbReference>
<name>A0A1F7Z1N5_9BACT</name>
<sequence length="245" mass="27964">MKATDLDSPETTICRIGVIESKNFLRHVYENFYKIFKDNSKSLPKGLMVEIGSGAGFLKKIIPEVITTDIMKLPNCDMCFSAEKIPLKDKSVSAYYLLNTFHHIKNPKKALSEFSRTLKVGGKVIMIEPYNSFWGRFIYKNFHHETFDPEGGWLVGNKGDLSSANGAIPWIIFNRDKKEFERIFPELKILKFDPHTPVSYLISGGFTLPSLLPDSLYPSVKYIESKLTFIKKYTGMFATVVLQKK</sequence>
<comment type="caution">
    <text evidence="2">The sequence shown here is derived from an EMBL/GenBank/DDBJ whole genome shotgun (WGS) entry which is preliminary data.</text>
</comment>
<protein>
    <recommendedName>
        <fullName evidence="1">Methyltransferase type 11 domain-containing protein</fullName>
    </recommendedName>
</protein>
<dbReference type="GO" id="GO:0008757">
    <property type="term" value="F:S-adenosylmethionine-dependent methyltransferase activity"/>
    <property type="evidence" value="ECO:0007669"/>
    <property type="project" value="InterPro"/>
</dbReference>
<evidence type="ECO:0000313" key="2">
    <source>
        <dbReference type="EMBL" id="OGM32878.1"/>
    </source>
</evidence>
<dbReference type="STRING" id="1802505.A3D01_04865"/>
<dbReference type="InterPro" id="IPR013216">
    <property type="entry name" value="Methyltransf_11"/>
</dbReference>
<proteinExistence type="predicted"/>
<gene>
    <name evidence="2" type="ORF">A3D01_04865</name>
</gene>
<dbReference type="SUPFAM" id="SSF53335">
    <property type="entry name" value="S-adenosyl-L-methionine-dependent methyltransferases"/>
    <property type="match status" value="1"/>
</dbReference>
<dbReference type="Proteomes" id="UP000177169">
    <property type="component" value="Unassembled WGS sequence"/>
</dbReference>
<dbReference type="EMBL" id="MGGR01000027">
    <property type="protein sequence ID" value="OGM32878.1"/>
    <property type="molecule type" value="Genomic_DNA"/>
</dbReference>
<organism evidence="2 3">
    <name type="scientific">Candidatus Woesebacteria bacterium RIFCSPHIGHO2_02_FULL_39_13</name>
    <dbReference type="NCBI Taxonomy" id="1802505"/>
    <lineage>
        <taxon>Bacteria</taxon>
        <taxon>Candidatus Woeseibacteriota</taxon>
    </lineage>
</organism>
<dbReference type="Pfam" id="PF08241">
    <property type="entry name" value="Methyltransf_11"/>
    <property type="match status" value="1"/>
</dbReference>
<dbReference type="InterPro" id="IPR029063">
    <property type="entry name" value="SAM-dependent_MTases_sf"/>
</dbReference>
<reference evidence="2 3" key="1">
    <citation type="journal article" date="2016" name="Nat. Commun.">
        <title>Thousands of microbial genomes shed light on interconnected biogeochemical processes in an aquifer system.</title>
        <authorList>
            <person name="Anantharaman K."/>
            <person name="Brown C.T."/>
            <person name="Hug L.A."/>
            <person name="Sharon I."/>
            <person name="Castelle C.J."/>
            <person name="Probst A.J."/>
            <person name="Thomas B.C."/>
            <person name="Singh A."/>
            <person name="Wilkins M.J."/>
            <person name="Karaoz U."/>
            <person name="Brodie E.L."/>
            <person name="Williams K.H."/>
            <person name="Hubbard S.S."/>
            <person name="Banfield J.F."/>
        </authorList>
    </citation>
    <scope>NUCLEOTIDE SEQUENCE [LARGE SCALE GENOMIC DNA]</scope>
</reference>
<evidence type="ECO:0000313" key="3">
    <source>
        <dbReference type="Proteomes" id="UP000177169"/>
    </source>
</evidence>
<dbReference type="AlphaFoldDB" id="A0A1F7Z1N5"/>
<feature type="domain" description="Methyltransferase type 11" evidence="1">
    <location>
        <begin position="78"/>
        <end position="126"/>
    </location>
</feature>